<keyword evidence="4 5" id="KW-0653">Protein transport</keyword>
<dbReference type="AlphaFoldDB" id="A0A8J8NCU0"/>
<evidence type="ECO:0000256" key="7">
    <source>
        <dbReference type="SAM" id="MobiDB-lite"/>
    </source>
</evidence>
<dbReference type="InterPro" id="IPR052070">
    <property type="entry name" value="ESCRT-I_UEV_domain"/>
</dbReference>
<dbReference type="InterPro" id="IPR017916">
    <property type="entry name" value="SB_dom"/>
</dbReference>
<sequence length="214" mass="23561">MPQGAPQGFGAPGQNPYNVNSSYGNFGNQPPQAPSGSSHVSPADLDNNTFEIINNIDKLGNDFIEGTQGTINKLLCAKVELKQTQGNLEDKIESFKERIAQADSVIQQLEQRNGQIQTFLGQNSGSGQAQLSEANLDQLVYPKDPYSNKIIDFTAKENAYEDCMAALKKAYEKDLLTLPEFLAQIRKLSVKQFKSTYKRNKVITALQSGASQQR</sequence>
<dbReference type="EMBL" id="RRYP01022259">
    <property type="protein sequence ID" value="TNV72463.1"/>
    <property type="molecule type" value="Genomic_DNA"/>
</dbReference>
<dbReference type="Proteomes" id="UP000785679">
    <property type="component" value="Unassembled WGS sequence"/>
</dbReference>
<comment type="caution">
    <text evidence="9">The sequence shown here is derived from an EMBL/GenBank/DDBJ whole genome shotgun (WGS) entry which is preliminary data.</text>
</comment>
<feature type="domain" description="SB" evidence="8">
    <location>
        <begin position="144"/>
        <end position="212"/>
    </location>
</feature>
<protein>
    <recommendedName>
        <fullName evidence="8">SB domain-containing protein</fullName>
    </recommendedName>
</protein>
<keyword evidence="10" id="KW-1185">Reference proteome</keyword>
<comment type="subcellular location">
    <subcellularLocation>
        <location evidence="1">Endosome</location>
    </subcellularLocation>
</comment>
<evidence type="ECO:0000256" key="5">
    <source>
        <dbReference type="PROSITE-ProRule" id="PRU00644"/>
    </source>
</evidence>
<keyword evidence="6" id="KW-0175">Coiled coil</keyword>
<evidence type="ECO:0000256" key="6">
    <source>
        <dbReference type="SAM" id="Coils"/>
    </source>
</evidence>
<keyword evidence="2 5" id="KW-0813">Transport</keyword>
<keyword evidence="3" id="KW-0967">Endosome</keyword>
<accession>A0A8J8NCU0</accession>
<evidence type="ECO:0000256" key="1">
    <source>
        <dbReference type="ARBA" id="ARBA00004177"/>
    </source>
</evidence>
<dbReference type="Pfam" id="PF09454">
    <property type="entry name" value="Vps23_core"/>
    <property type="match status" value="1"/>
</dbReference>
<evidence type="ECO:0000259" key="8">
    <source>
        <dbReference type="PROSITE" id="PS51312"/>
    </source>
</evidence>
<name>A0A8J8NCU0_HALGN</name>
<dbReference type="Gene3D" id="6.10.140.820">
    <property type="match status" value="1"/>
</dbReference>
<dbReference type="GO" id="GO:0000813">
    <property type="term" value="C:ESCRT I complex"/>
    <property type="evidence" value="ECO:0007669"/>
    <property type="project" value="TreeGrafter"/>
</dbReference>
<dbReference type="SUPFAM" id="SSF140111">
    <property type="entry name" value="Endosomal sorting complex assembly domain"/>
    <property type="match status" value="1"/>
</dbReference>
<dbReference type="OrthoDB" id="306304at2759"/>
<evidence type="ECO:0000313" key="10">
    <source>
        <dbReference type="Proteomes" id="UP000785679"/>
    </source>
</evidence>
<dbReference type="GO" id="GO:0008333">
    <property type="term" value="P:endosome to lysosome transport"/>
    <property type="evidence" value="ECO:0007669"/>
    <property type="project" value="TreeGrafter"/>
</dbReference>
<organism evidence="9 10">
    <name type="scientific">Halteria grandinella</name>
    <dbReference type="NCBI Taxonomy" id="5974"/>
    <lineage>
        <taxon>Eukaryota</taxon>
        <taxon>Sar</taxon>
        <taxon>Alveolata</taxon>
        <taxon>Ciliophora</taxon>
        <taxon>Intramacronucleata</taxon>
        <taxon>Spirotrichea</taxon>
        <taxon>Stichotrichia</taxon>
        <taxon>Sporadotrichida</taxon>
        <taxon>Halteriidae</taxon>
        <taxon>Halteria</taxon>
    </lineage>
</organism>
<dbReference type="PANTHER" id="PTHR23306">
    <property type="entry name" value="TUMOR SUSCEPTIBILITY GENE 101 PROTEIN-RELATED"/>
    <property type="match status" value="1"/>
</dbReference>
<gene>
    <name evidence="9" type="ORF">FGO68_gene11295</name>
</gene>
<feature type="compositionally biased region" description="Polar residues" evidence="7">
    <location>
        <begin position="17"/>
        <end position="43"/>
    </location>
</feature>
<evidence type="ECO:0000256" key="4">
    <source>
        <dbReference type="ARBA" id="ARBA00022927"/>
    </source>
</evidence>
<feature type="region of interest" description="Disordered" evidence="7">
    <location>
        <begin position="1"/>
        <end position="43"/>
    </location>
</feature>
<proteinExistence type="predicted"/>
<reference evidence="9" key="1">
    <citation type="submission" date="2019-06" db="EMBL/GenBank/DDBJ databases">
        <authorList>
            <person name="Zheng W."/>
        </authorList>
    </citation>
    <scope>NUCLEOTIDE SEQUENCE</scope>
    <source>
        <strain evidence="9">QDHG01</strain>
    </source>
</reference>
<evidence type="ECO:0000256" key="3">
    <source>
        <dbReference type="ARBA" id="ARBA00022753"/>
    </source>
</evidence>
<feature type="coiled-coil region" evidence="6">
    <location>
        <begin position="78"/>
        <end position="112"/>
    </location>
</feature>
<dbReference type="GO" id="GO:0015031">
    <property type="term" value="P:protein transport"/>
    <property type="evidence" value="ECO:0007669"/>
    <property type="project" value="UniProtKB-UniRule"/>
</dbReference>
<feature type="compositionally biased region" description="Low complexity" evidence="7">
    <location>
        <begin position="1"/>
        <end position="16"/>
    </location>
</feature>
<evidence type="ECO:0000256" key="2">
    <source>
        <dbReference type="ARBA" id="ARBA00022448"/>
    </source>
</evidence>
<dbReference type="PROSITE" id="PS51312">
    <property type="entry name" value="SB"/>
    <property type="match status" value="1"/>
</dbReference>
<dbReference type="InterPro" id="IPR037202">
    <property type="entry name" value="ESCRT_assembly_dom"/>
</dbReference>
<dbReference type="PANTHER" id="PTHR23306:SF3">
    <property type="entry name" value="TUMOR SUPPRESSOR PROTEIN 101"/>
    <property type="match status" value="1"/>
</dbReference>
<dbReference type="GO" id="GO:0043130">
    <property type="term" value="F:ubiquitin binding"/>
    <property type="evidence" value="ECO:0007669"/>
    <property type="project" value="TreeGrafter"/>
</dbReference>
<evidence type="ECO:0000313" key="9">
    <source>
        <dbReference type="EMBL" id="TNV72463.1"/>
    </source>
</evidence>